<name>A0A183DE65_9BILA</name>
<evidence type="ECO:0000256" key="1">
    <source>
        <dbReference type="SAM" id="Phobius"/>
    </source>
</evidence>
<evidence type="ECO:0000313" key="2">
    <source>
        <dbReference type="WBParaSite" id="GPUH_0000701501-mRNA-1"/>
    </source>
</evidence>
<dbReference type="WBParaSite" id="GPUH_0000701501-mRNA-1">
    <property type="protein sequence ID" value="GPUH_0000701501-mRNA-1"/>
    <property type="gene ID" value="GPUH_0000701501"/>
</dbReference>
<feature type="transmembrane region" description="Helical" evidence="1">
    <location>
        <begin position="51"/>
        <end position="78"/>
    </location>
</feature>
<dbReference type="AlphaFoldDB" id="A0A183DE65"/>
<sequence length="89" mass="10078">LLFLCVLDTQCLEPRDDVWKRLAHNSEKVREMDDFDEDTRTNCDAVAQISWGGYFVCGMIVGFLLGTAGGIILGFVCWRIRVHKDPAKT</sequence>
<accession>A0A183DE65</accession>
<organism evidence="2">
    <name type="scientific">Gongylonema pulchrum</name>
    <dbReference type="NCBI Taxonomy" id="637853"/>
    <lineage>
        <taxon>Eukaryota</taxon>
        <taxon>Metazoa</taxon>
        <taxon>Ecdysozoa</taxon>
        <taxon>Nematoda</taxon>
        <taxon>Chromadorea</taxon>
        <taxon>Rhabditida</taxon>
        <taxon>Spirurina</taxon>
        <taxon>Spiruromorpha</taxon>
        <taxon>Spiruroidea</taxon>
        <taxon>Gongylonematidae</taxon>
        <taxon>Gongylonema</taxon>
    </lineage>
</organism>
<keyword evidence="1" id="KW-1133">Transmembrane helix</keyword>
<protein>
    <submittedName>
        <fullName evidence="2">Thyroglobulin type-1 domain-containing protein</fullName>
    </submittedName>
</protein>
<keyword evidence="1" id="KW-0812">Transmembrane</keyword>
<proteinExistence type="predicted"/>
<keyword evidence="1" id="KW-0472">Membrane</keyword>
<reference evidence="2" key="1">
    <citation type="submission" date="2016-06" db="UniProtKB">
        <authorList>
            <consortium name="WormBaseParasite"/>
        </authorList>
    </citation>
    <scope>IDENTIFICATION</scope>
</reference>